<feature type="compositionally biased region" description="Pro residues" evidence="1">
    <location>
        <begin position="200"/>
        <end position="216"/>
    </location>
</feature>
<dbReference type="PRINTS" id="PR01217">
    <property type="entry name" value="PRICHEXTENSN"/>
</dbReference>
<dbReference type="PROSITE" id="PS51272">
    <property type="entry name" value="SLH"/>
    <property type="match status" value="2"/>
</dbReference>
<feature type="region of interest" description="Disordered" evidence="1">
    <location>
        <begin position="200"/>
        <end position="275"/>
    </location>
</feature>
<accession>A0ABV1J7G0</accession>
<dbReference type="SUPFAM" id="SSF55797">
    <property type="entry name" value="PR-1-like"/>
    <property type="match status" value="1"/>
</dbReference>
<feature type="chain" id="PRO_5045414126" evidence="2">
    <location>
        <begin position="27"/>
        <end position="449"/>
    </location>
</feature>
<name>A0ABV1J7G0_9FIRM</name>
<dbReference type="CDD" id="cd05379">
    <property type="entry name" value="CAP_bacterial"/>
    <property type="match status" value="1"/>
</dbReference>
<dbReference type="Pfam" id="PF00188">
    <property type="entry name" value="CAP"/>
    <property type="match status" value="1"/>
</dbReference>
<dbReference type="Gene3D" id="3.40.33.10">
    <property type="entry name" value="CAP"/>
    <property type="match status" value="1"/>
</dbReference>
<dbReference type="EMBL" id="JBBNPS010000025">
    <property type="protein sequence ID" value="MEQ3354136.1"/>
    <property type="molecule type" value="Genomic_DNA"/>
</dbReference>
<organism evidence="4 5">
    <name type="scientific">Aedoeadaptatus acetigenes</name>
    <dbReference type="NCBI Taxonomy" id="2981723"/>
    <lineage>
        <taxon>Bacteria</taxon>
        <taxon>Bacillati</taxon>
        <taxon>Bacillota</taxon>
        <taxon>Tissierellia</taxon>
        <taxon>Tissierellales</taxon>
        <taxon>Peptoniphilaceae</taxon>
        <taxon>Aedoeadaptatus</taxon>
    </lineage>
</organism>
<protein>
    <submittedName>
        <fullName evidence="4">S-layer homology domain-containing protein</fullName>
    </submittedName>
</protein>
<dbReference type="Pfam" id="PF00395">
    <property type="entry name" value="SLH"/>
    <property type="match status" value="2"/>
</dbReference>
<feature type="signal peptide" evidence="2">
    <location>
        <begin position="1"/>
        <end position="26"/>
    </location>
</feature>
<dbReference type="InterPro" id="IPR014044">
    <property type="entry name" value="CAP_dom"/>
</dbReference>
<proteinExistence type="predicted"/>
<dbReference type="InterPro" id="IPR001119">
    <property type="entry name" value="SLH_dom"/>
</dbReference>
<dbReference type="InterPro" id="IPR035940">
    <property type="entry name" value="CAP_sf"/>
</dbReference>
<feature type="domain" description="SLH" evidence="3">
    <location>
        <begin position="16"/>
        <end position="77"/>
    </location>
</feature>
<reference evidence="4 5" key="1">
    <citation type="submission" date="2024-04" db="EMBL/GenBank/DDBJ databases">
        <title>Human intestinal bacterial collection.</title>
        <authorList>
            <person name="Pauvert C."/>
            <person name="Hitch T.C.A."/>
            <person name="Clavel T."/>
        </authorList>
    </citation>
    <scope>NUCLEOTIDE SEQUENCE [LARGE SCALE GENOMIC DNA]</scope>
    <source>
        <strain evidence="4 5">CLA-SR-H026</strain>
    </source>
</reference>
<gene>
    <name evidence="4" type="ORF">AAA081_07520</name>
</gene>
<dbReference type="Proteomes" id="UP001481872">
    <property type="component" value="Unassembled WGS sequence"/>
</dbReference>
<evidence type="ECO:0000256" key="1">
    <source>
        <dbReference type="SAM" id="MobiDB-lite"/>
    </source>
</evidence>
<evidence type="ECO:0000313" key="4">
    <source>
        <dbReference type="EMBL" id="MEQ3354136.1"/>
    </source>
</evidence>
<dbReference type="RefSeq" id="WP_349054459.1">
    <property type="nucleotide sequence ID" value="NZ_JBBNPS010000025.1"/>
</dbReference>
<comment type="caution">
    <text evidence="4">The sequence shown here is derived from an EMBL/GenBank/DDBJ whole genome shotgun (WGS) entry which is preliminary data.</text>
</comment>
<evidence type="ECO:0000259" key="3">
    <source>
        <dbReference type="PROSITE" id="PS51272"/>
    </source>
</evidence>
<feature type="domain" description="SLH" evidence="3">
    <location>
        <begin position="78"/>
        <end position="147"/>
    </location>
</feature>
<keyword evidence="5" id="KW-1185">Reference proteome</keyword>
<keyword evidence="2" id="KW-0732">Signal</keyword>
<evidence type="ECO:0000313" key="5">
    <source>
        <dbReference type="Proteomes" id="UP001481872"/>
    </source>
</evidence>
<evidence type="ECO:0000256" key="2">
    <source>
        <dbReference type="SAM" id="SignalP"/>
    </source>
</evidence>
<sequence>MKRRLKLFTALLLSLGLLLPAGEAFAESRDEKIAVMKDLGIVNGYPDGSLGLEKPIKRSEAAALLVRIGKVEHLANRRMLIYPDVPLTHWANGYIVVTKAIQNKNGVVPIEGYPDGTFRPEKNITNAEMMKILVSVKDKRLTKARAAKATWPDSWIQWAEEVSIAGPWAGLENLSPNAPATRGDVFVMLFNGFAVKKTPNPAPAPVPNPAPAPSPAPEKRSPAPLPERNTPAPAPERRPSVPVPDINTPVPLPGKQLPAPEPWKYKPTPKPENKKTAENMDRLIDAFNAGTGYDREAFKSEFIRLINEDRAKLGHAPLVWSDEFAQGAAARCNELAAHGSITVNGQSHVRLNGDHWLKAFRYMGLYFGGENLLSTGMKSSRPLDQYDFPIIADGAKLAQTFYDMWWNSEGHRENMMDPDYKYFYVEAKAAPRKNNGSYKFFIVGSTHFY</sequence>